<dbReference type="Proteomes" id="UP000516444">
    <property type="component" value="Chromosome"/>
</dbReference>
<feature type="region of interest" description="Disordered" evidence="1">
    <location>
        <begin position="74"/>
        <end position="116"/>
    </location>
</feature>
<gene>
    <name evidence="2" type="ORF">GCM10017557_33540</name>
</gene>
<sequence>METIVRVVATYTRPSHRVLLLAPPTGPDAPTPDRTTPGTRTGGGPLPALIEAAGTASRPGRTLEAATTAPDFDTRATADTASPGWQSVHRLPPEPVPPAPTGHRPVRRRRGPTAVGPDRYDTVIALVDPHHPEWIPDVSWGSLLAPSGILAVITHSDRQQGRLIDPGGLVTRAARTAGLAQLDHVALLQIPVRDGALVPEPDLPAVLPRDDTPCAPALWHMRVHADLLLFARPQHTPDPVGEERR</sequence>
<dbReference type="KEGG" id="sgm:GCM10017557_33540"/>
<name>A0A7G1P607_9ACTN</name>
<organism evidence="2 3">
    <name type="scientific">Streptomyces aurantiacus</name>
    <dbReference type="NCBI Taxonomy" id="47760"/>
    <lineage>
        <taxon>Bacteria</taxon>
        <taxon>Bacillati</taxon>
        <taxon>Actinomycetota</taxon>
        <taxon>Actinomycetes</taxon>
        <taxon>Kitasatosporales</taxon>
        <taxon>Streptomycetaceae</taxon>
        <taxon>Streptomyces</taxon>
        <taxon>Streptomyces aurantiacus group</taxon>
    </lineage>
</organism>
<dbReference type="EMBL" id="AP023440">
    <property type="protein sequence ID" value="BCL28495.1"/>
    <property type="molecule type" value="Genomic_DNA"/>
</dbReference>
<accession>A0A7G1P607</accession>
<evidence type="ECO:0008006" key="4">
    <source>
        <dbReference type="Google" id="ProtNLM"/>
    </source>
</evidence>
<reference evidence="2 3" key="1">
    <citation type="journal article" date="2014" name="Int. J. Syst. Evol. Microbiol.">
        <title>Complete genome sequence of Corynebacterium casei LMG S-19264T (=DSM 44701T), isolated from a smear-ripened cheese.</title>
        <authorList>
            <consortium name="US DOE Joint Genome Institute (JGI-PGF)"/>
            <person name="Walter F."/>
            <person name="Albersmeier A."/>
            <person name="Kalinowski J."/>
            <person name="Ruckert C."/>
        </authorList>
    </citation>
    <scope>NUCLEOTIDE SEQUENCE [LARGE SCALE GENOMIC DNA]</scope>
    <source>
        <strain evidence="2 3">JCM 4677</strain>
    </source>
</reference>
<proteinExistence type="predicted"/>
<evidence type="ECO:0000256" key="1">
    <source>
        <dbReference type="SAM" id="MobiDB-lite"/>
    </source>
</evidence>
<dbReference type="RefSeq" id="WP_190850763.1">
    <property type="nucleotide sequence ID" value="NZ_AP023440.1"/>
</dbReference>
<evidence type="ECO:0000313" key="3">
    <source>
        <dbReference type="Proteomes" id="UP000516444"/>
    </source>
</evidence>
<feature type="region of interest" description="Disordered" evidence="1">
    <location>
        <begin position="21"/>
        <end position="44"/>
    </location>
</feature>
<dbReference type="AlphaFoldDB" id="A0A7G1P607"/>
<keyword evidence="3" id="KW-1185">Reference proteome</keyword>
<protein>
    <recommendedName>
        <fullName evidence="4">Class I SAM-dependent methyltransferase</fullName>
    </recommendedName>
</protein>
<evidence type="ECO:0000313" key="2">
    <source>
        <dbReference type="EMBL" id="BCL28495.1"/>
    </source>
</evidence>